<dbReference type="SUPFAM" id="SSF54277">
    <property type="entry name" value="CAD &amp; PB1 domains"/>
    <property type="match status" value="1"/>
</dbReference>
<feature type="region of interest" description="Disordered" evidence="1">
    <location>
        <begin position="155"/>
        <end position="174"/>
    </location>
</feature>
<reference evidence="3" key="1">
    <citation type="journal article" date="2019" name="Nat. Commun.">
        <title>The genome of broomcorn millet.</title>
        <authorList>
            <person name="Zou C."/>
            <person name="Miki D."/>
            <person name="Li D."/>
            <person name="Tang Q."/>
            <person name="Xiao L."/>
            <person name="Rajput S."/>
            <person name="Deng P."/>
            <person name="Jia W."/>
            <person name="Huang R."/>
            <person name="Zhang M."/>
            <person name="Sun Y."/>
            <person name="Hu J."/>
            <person name="Fu X."/>
            <person name="Schnable P.S."/>
            <person name="Li F."/>
            <person name="Zhang H."/>
            <person name="Feng B."/>
            <person name="Zhu X."/>
            <person name="Liu R."/>
            <person name="Schnable J.C."/>
            <person name="Zhu J.-K."/>
            <person name="Zhang H."/>
        </authorList>
    </citation>
    <scope>NUCLEOTIDE SEQUENCE [LARGE SCALE GENOMIC DNA]</scope>
</reference>
<gene>
    <name evidence="2" type="ORF">C2845_PM17G04470</name>
</gene>
<organism evidence="2 3">
    <name type="scientific">Panicum miliaceum</name>
    <name type="common">Proso millet</name>
    <name type="synonym">Broomcorn millet</name>
    <dbReference type="NCBI Taxonomy" id="4540"/>
    <lineage>
        <taxon>Eukaryota</taxon>
        <taxon>Viridiplantae</taxon>
        <taxon>Streptophyta</taxon>
        <taxon>Embryophyta</taxon>
        <taxon>Tracheophyta</taxon>
        <taxon>Spermatophyta</taxon>
        <taxon>Magnoliopsida</taxon>
        <taxon>Liliopsida</taxon>
        <taxon>Poales</taxon>
        <taxon>Poaceae</taxon>
        <taxon>PACMAD clade</taxon>
        <taxon>Panicoideae</taxon>
        <taxon>Panicodae</taxon>
        <taxon>Paniceae</taxon>
        <taxon>Panicinae</taxon>
        <taxon>Panicum</taxon>
        <taxon>Panicum sect. Panicum</taxon>
    </lineage>
</organism>
<comment type="caution">
    <text evidence="2">The sequence shown here is derived from an EMBL/GenBank/DDBJ whole genome shotgun (WGS) entry which is preliminary data.</text>
</comment>
<sequence>MTREAVIKVSPPAFGPRRSQAGSSRQQLKYYGDDEDEWVILGNNADLKKCLDILETNGSHVLKVQNFKVGTTVAKGQQTLVTNVSATVHMQNSQLVAIQPDRGPTSKIGKSHGSRRRRGSEEGGGGGPTVAEAWLAGEGKGIGGNDLANLGCLGFGGGRTRGDGRPGGGRRVGE</sequence>
<protein>
    <submittedName>
        <fullName evidence="2">Protein NLP2-like</fullName>
    </submittedName>
</protein>
<accession>A0A3L6Q1U9</accession>
<feature type="region of interest" description="Disordered" evidence="1">
    <location>
        <begin position="99"/>
        <end position="131"/>
    </location>
</feature>
<dbReference type="EMBL" id="PQIB02000014">
    <property type="protein sequence ID" value="RLM69036.1"/>
    <property type="molecule type" value="Genomic_DNA"/>
</dbReference>
<dbReference type="AlphaFoldDB" id="A0A3L6Q1U9"/>
<evidence type="ECO:0000313" key="3">
    <source>
        <dbReference type="Proteomes" id="UP000275267"/>
    </source>
</evidence>
<feature type="compositionally biased region" description="Basic residues" evidence="1">
    <location>
        <begin position="109"/>
        <end position="118"/>
    </location>
</feature>
<evidence type="ECO:0000313" key="2">
    <source>
        <dbReference type="EMBL" id="RLM69036.1"/>
    </source>
</evidence>
<keyword evidence="3" id="KW-1185">Reference proteome</keyword>
<proteinExistence type="predicted"/>
<feature type="region of interest" description="Disordered" evidence="1">
    <location>
        <begin position="1"/>
        <end position="25"/>
    </location>
</feature>
<name>A0A3L6Q1U9_PANMI</name>
<dbReference type="Proteomes" id="UP000275267">
    <property type="component" value="Unassembled WGS sequence"/>
</dbReference>
<evidence type="ECO:0000256" key="1">
    <source>
        <dbReference type="SAM" id="MobiDB-lite"/>
    </source>
</evidence>